<evidence type="ECO:0000313" key="2">
    <source>
        <dbReference type="EMBL" id="EGK73552.1"/>
    </source>
</evidence>
<protein>
    <recommendedName>
        <fullName evidence="1">Ferric uptake regulation protein</fullName>
    </recommendedName>
</protein>
<keyword evidence="1" id="KW-0678">Repressor</keyword>
<dbReference type="CDD" id="cd07153">
    <property type="entry name" value="Fur_like"/>
    <property type="match status" value="1"/>
</dbReference>
<dbReference type="PANTHER" id="PTHR33202">
    <property type="entry name" value="ZINC UPTAKE REGULATION PROTEIN"/>
    <property type="match status" value="1"/>
</dbReference>
<dbReference type="InterPro" id="IPR036390">
    <property type="entry name" value="WH_DNA-bd_sf"/>
</dbReference>
<dbReference type="OrthoDB" id="8659436at2"/>
<dbReference type="GO" id="GO:0005737">
    <property type="term" value="C:cytoplasm"/>
    <property type="evidence" value="ECO:0007669"/>
    <property type="project" value="UniProtKB-SubCell"/>
</dbReference>
<reference evidence="2 3" key="1">
    <citation type="journal article" date="2011" name="J. Bacteriol.">
        <title>Genome sequence of Methyloversatilis universalis FAM5T, a methylotrophic representative of the order Rhodocyclales.</title>
        <authorList>
            <person name="Kittichotirat W."/>
            <person name="Good N.M."/>
            <person name="Hall R."/>
            <person name="Bringel F."/>
            <person name="Lajus A."/>
            <person name="Medigue C."/>
            <person name="Smalley N.E."/>
            <person name="Beck D."/>
            <person name="Bumgarner R."/>
            <person name="Vuilleumier S."/>
            <person name="Kalyuzhnaya M.G."/>
        </authorList>
    </citation>
    <scope>NUCLEOTIDE SEQUENCE [LARGE SCALE GENOMIC DNA]</scope>
    <source>
        <strain evidence="3">ATCC BAA-1314 / JCM 13912 / FAM5</strain>
    </source>
</reference>
<comment type="similarity">
    <text evidence="1">Belongs to the Fur family.</text>
</comment>
<gene>
    <name evidence="1" type="primary">fur</name>
    <name evidence="2" type="ORF">METUNv1_00181</name>
</gene>
<keyword evidence="1" id="KW-0804">Transcription</keyword>
<name>F5R777_METUF</name>
<dbReference type="AlphaFoldDB" id="F5R777"/>
<dbReference type="STRING" id="1000565.METUNv1_00181"/>
<keyword evidence="3" id="KW-1185">Reference proteome</keyword>
<dbReference type="SUPFAM" id="SSF46785">
    <property type="entry name" value="Winged helix' DNA-binding domain"/>
    <property type="match status" value="1"/>
</dbReference>
<organism evidence="2 3">
    <name type="scientific">Methyloversatilis universalis (strain ATCC BAA-1314 / DSM 25237 / JCM 13912 / CCUG 52030 / FAM5)</name>
    <dbReference type="NCBI Taxonomy" id="1000565"/>
    <lineage>
        <taxon>Bacteria</taxon>
        <taxon>Pseudomonadati</taxon>
        <taxon>Pseudomonadota</taxon>
        <taxon>Betaproteobacteria</taxon>
        <taxon>Nitrosomonadales</taxon>
        <taxon>Sterolibacteriaceae</taxon>
        <taxon>Methyloversatilis</taxon>
    </lineage>
</organism>
<dbReference type="GO" id="GO:0000976">
    <property type="term" value="F:transcription cis-regulatory region binding"/>
    <property type="evidence" value="ECO:0007669"/>
    <property type="project" value="TreeGrafter"/>
</dbReference>
<dbReference type="eggNOG" id="COG0735">
    <property type="taxonomic scope" value="Bacteria"/>
</dbReference>
<dbReference type="EMBL" id="AFHG01000028">
    <property type="protein sequence ID" value="EGK73552.1"/>
    <property type="molecule type" value="Genomic_DNA"/>
</dbReference>
<dbReference type="GO" id="GO:0008270">
    <property type="term" value="F:zinc ion binding"/>
    <property type="evidence" value="ECO:0007669"/>
    <property type="project" value="TreeGrafter"/>
</dbReference>
<dbReference type="RefSeq" id="WP_008057905.1">
    <property type="nucleotide sequence ID" value="NZ_AFHG01000028.1"/>
</dbReference>
<dbReference type="GO" id="GO:0045892">
    <property type="term" value="P:negative regulation of DNA-templated transcription"/>
    <property type="evidence" value="ECO:0007669"/>
    <property type="project" value="TreeGrafter"/>
</dbReference>
<evidence type="ECO:0000313" key="3">
    <source>
        <dbReference type="Proteomes" id="UP000005019"/>
    </source>
</evidence>
<dbReference type="Pfam" id="PF01475">
    <property type="entry name" value="FUR"/>
    <property type="match status" value="1"/>
</dbReference>
<dbReference type="Proteomes" id="UP000005019">
    <property type="component" value="Unassembled WGS sequence"/>
</dbReference>
<keyword evidence="1" id="KW-0238">DNA-binding</keyword>
<dbReference type="InterPro" id="IPR036388">
    <property type="entry name" value="WH-like_DNA-bd_sf"/>
</dbReference>
<comment type="caution">
    <text evidence="2">The sequence shown here is derived from an EMBL/GenBank/DDBJ whole genome shotgun (WGS) entry which is preliminary data.</text>
</comment>
<dbReference type="PANTHER" id="PTHR33202:SF7">
    <property type="entry name" value="FERRIC UPTAKE REGULATION PROTEIN"/>
    <property type="match status" value="1"/>
</dbReference>
<keyword evidence="1" id="KW-0862">Zinc</keyword>
<comment type="subcellular location">
    <subcellularLocation>
        <location evidence="1">Cytoplasm</location>
    </subcellularLocation>
</comment>
<comment type="subunit">
    <text evidence="1">Homodimer.</text>
</comment>
<accession>F5R777</accession>
<evidence type="ECO:0000256" key="1">
    <source>
        <dbReference type="RuleBase" id="RU364037"/>
    </source>
</evidence>
<dbReference type="InterPro" id="IPR002481">
    <property type="entry name" value="FUR"/>
</dbReference>
<keyword evidence="1" id="KW-0805">Transcription regulation</keyword>
<sequence length="149" mass="16479">MKSPLNREQTIDLLRAHDINLTQPRIDIAHVLFSRMEHLSADQILAMVNETSPSASKATVYNTLKVLREAGLIREVIVDPTKVFFDPNTEPHHHLYDVVTGCLTDIPNHTLRVEGMPDLPPGMVADGIDIVVRMRPGLQSMGGEGALSH</sequence>
<dbReference type="GO" id="GO:0003700">
    <property type="term" value="F:DNA-binding transcription factor activity"/>
    <property type="evidence" value="ECO:0007669"/>
    <property type="project" value="UniProtKB-UniRule"/>
</dbReference>
<dbReference type="Gene3D" id="1.10.10.10">
    <property type="entry name" value="Winged helix-like DNA-binding domain superfamily/Winged helix DNA-binding domain"/>
    <property type="match status" value="1"/>
</dbReference>
<keyword evidence="1" id="KW-0408">Iron</keyword>
<keyword evidence="1" id="KW-0479">Metal-binding</keyword>
<keyword evidence="1" id="KW-0963">Cytoplasm</keyword>
<proteinExistence type="inferred from homology"/>
<dbReference type="GO" id="GO:1900376">
    <property type="term" value="P:regulation of secondary metabolite biosynthetic process"/>
    <property type="evidence" value="ECO:0007669"/>
    <property type="project" value="TreeGrafter"/>
</dbReference>